<feature type="domain" description="Transferrin-binding protein B C-lobe/N-lobe beta-barrel" evidence="12">
    <location>
        <begin position="195"/>
        <end position="354"/>
    </location>
</feature>
<feature type="domain" description="Transferrin-binding protein B C-lobe handle" evidence="13">
    <location>
        <begin position="419"/>
        <end position="523"/>
    </location>
</feature>
<reference evidence="15 16" key="1">
    <citation type="submission" date="2018-12" db="EMBL/GenBank/DDBJ databases">
        <authorList>
            <consortium name="Pathogen Informatics"/>
        </authorList>
    </citation>
    <scope>NUCLEOTIDE SEQUENCE [LARGE SCALE GENOMIC DNA]</scope>
    <source>
        <strain evidence="15 16">NCTC12742</strain>
    </source>
</reference>
<comment type="subcellular location">
    <subcellularLocation>
        <location evidence="2">Cell outer membrane</location>
        <topology evidence="2">Lipid-anchor</topology>
    </subcellularLocation>
    <subcellularLocation>
        <location evidence="1">Cell surface</location>
    </subcellularLocation>
</comment>
<evidence type="ECO:0000259" key="12">
    <source>
        <dbReference type="Pfam" id="PF01298"/>
    </source>
</evidence>
<dbReference type="AlphaFoldDB" id="A0A448VQK9"/>
<keyword evidence="16" id="KW-1185">Reference proteome</keyword>
<evidence type="ECO:0000313" key="15">
    <source>
        <dbReference type="EMBL" id="VEJ52086.1"/>
    </source>
</evidence>
<evidence type="ECO:0000259" key="14">
    <source>
        <dbReference type="Pfam" id="PF17484"/>
    </source>
</evidence>
<dbReference type="Proteomes" id="UP000272771">
    <property type="component" value="Chromosome"/>
</dbReference>
<dbReference type="RefSeq" id="WP_193777304.1">
    <property type="nucleotide sequence ID" value="NZ_CAUJRG010000015.1"/>
</dbReference>
<dbReference type="EMBL" id="LR134533">
    <property type="protein sequence ID" value="VEJ52086.1"/>
    <property type="molecule type" value="Genomic_DNA"/>
</dbReference>
<dbReference type="InterPro" id="IPR011250">
    <property type="entry name" value="OMP/PagP_B-barrel"/>
</dbReference>
<evidence type="ECO:0000256" key="6">
    <source>
        <dbReference type="ARBA" id="ARBA00023139"/>
    </source>
</evidence>
<protein>
    <recommendedName>
        <fullName evidence="9">Transferrin-binding protein B</fullName>
    </recommendedName>
</protein>
<evidence type="ECO:0000256" key="9">
    <source>
        <dbReference type="ARBA" id="ARBA00023628"/>
    </source>
</evidence>
<gene>
    <name evidence="15" type="primary">tbpB_4</name>
    <name evidence="15" type="ORF">NCTC12742_02000</name>
</gene>
<dbReference type="InterPro" id="IPR038669">
    <property type="entry name" value="TbpB_N-lobe_sf"/>
</dbReference>
<evidence type="ECO:0000256" key="8">
    <source>
        <dbReference type="ARBA" id="ARBA00023288"/>
    </source>
</evidence>
<dbReference type="Gene3D" id="2.40.160.90">
    <property type="match status" value="2"/>
</dbReference>
<feature type="signal peptide" evidence="11">
    <location>
        <begin position="1"/>
        <end position="20"/>
    </location>
</feature>
<dbReference type="Pfam" id="PF01298">
    <property type="entry name" value="TbpB_B_D"/>
    <property type="match status" value="2"/>
</dbReference>
<keyword evidence="4" id="KW-0843">Virulence</keyword>
<dbReference type="GO" id="GO:0009279">
    <property type="term" value="C:cell outer membrane"/>
    <property type="evidence" value="ECO:0007669"/>
    <property type="project" value="UniProtKB-SubCell"/>
</dbReference>
<evidence type="ECO:0000256" key="2">
    <source>
        <dbReference type="ARBA" id="ARBA00004459"/>
    </source>
</evidence>
<feature type="region of interest" description="Disordered" evidence="10">
    <location>
        <begin position="386"/>
        <end position="420"/>
    </location>
</feature>
<dbReference type="InterPro" id="IPR038197">
    <property type="entry name" value="TbpB_C-lobe_sf"/>
</dbReference>
<feature type="chain" id="PRO_5019075896" description="Transferrin-binding protein B" evidence="11">
    <location>
        <begin position="21"/>
        <end position="684"/>
    </location>
</feature>
<evidence type="ECO:0000256" key="1">
    <source>
        <dbReference type="ARBA" id="ARBA00004241"/>
    </source>
</evidence>
<accession>A0A448VQK9</accession>
<feature type="region of interest" description="Disordered" evidence="10">
    <location>
        <begin position="29"/>
        <end position="62"/>
    </location>
</feature>
<feature type="domain" description="Transferrin-binding protein B C-lobe/N-lobe beta-barrel" evidence="12">
    <location>
        <begin position="528"/>
        <end position="682"/>
    </location>
</feature>
<dbReference type="SUPFAM" id="SSF56925">
    <property type="entry name" value="OMPA-like"/>
    <property type="match status" value="2"/>
</dbReference>
<dbReference type="InterPro" id="IPR001677">
    <property type="entry name" value="TbpB_B_D"/>
</dbReference>
<evidence type="ECO:0000256" key="10">
    <source>
        <dbReference type="SAM" id="MobiDB-lite"/>
    </source>
</evidence>
<organism evidence="15 16">
    <name type="scientific">Neisseria weaveri</name>
    <dbReference type="NCBI Taxonomy" id="28091"/>
    <lineage>
        <taxon>Bacteria</taxon>
        <taxon>Pseudomonadati</taxon>
        <taxon>Pseudomonadota</taxon>
        <taxon>Betaproteobacteria</taxon>
        <taxon>Neisseriales</taxon>
        <taxon>Neisseriaceae</taxon>
        <taxon>Neisseria</taxon>
    </lineage>
</organism>
<keyword evidence="8" id="KW-0449">Lipoprotein</keyword>
<feature type="compositionally biased region" description="Acidic residues" evidence="10">
    <location>
        <begin position="401"/>
        <end position="413"/>
    </location>
</feature>
<proteinExistence type="predicted"/>
<feature type="domain" description="Transferrin-binding protein B N-lobe handle" evidence="14">
    <location>
        <begin position="48"/>
        <end position="191"/>
    </location>
</feature>
<keyword evidence="3 11" id="KW-0732">Signal</keyword>
<evidence type="ECO:0000256" key="11">
    <source>
        <dbReference type="SAM" id="SignalP"/>
    </source>
</evidence>
<evidence type="ECO:0000313" key="16">
    <source>
        <dbReference type="Proteomes" id="UP000272771"/>
    </source>
</evidence>
<evidence type="ECO:0000256" key="5">
    <source>
        <dbReference type="ARBA" id="ARBA00023136"/>
    </source>
</evidence>
<dbReference type="Pfam" id="PF17484">
    <property type="entry name" value="TbpB_A"/>
    <property type="match status" value="1"/>
</dbReference>
<evidence type="ECO:0000256" key="7">
    <source>
        <dbReference type="ARBA" id="ARBA00023237"/>
    </source>
</evidence>
<sequence length="684" mass="75366">MQQLKTLSLCSLTAMLTACAGGSFDTLNVNPEPPPLPEPPKVEKVPEPRQNPEEQAALKQPAAGFVMKGLRRNRAKHDQNGNPLLDASGNPTEAEIYIPLNPNDVEAVNDADLTIPKLKEMQNDPNNRGAHHVYHTGKQQEGKYQYIRFGHVTADYPEVIEETVRDKEGDLKWYTQREGWNVHTFYHGTSAAAALPVDNNVNYRGEWYFMSDVKKGKGKEPGSNPHLGNGFNSLKGNGDIASATGQANETTDKKYTSDFTVNFADKSMTGGLHYESRIESKRKLYDIEAQLNGNRFTGKALSKVNDDSSTLDKAFFAADSNLLEGGFYGPEAQELAGKFLANDNSLFVVFGAKRDSDNPNQPKKTNALLDAFYITVPKRVDVEYEEEEEINETDTAANDALTEEDFTEEEEKEPEVRQHLTETERKPLANFGYAMKLRFGNKVFDLEKAELDEMLKNANAEIGADTTGKTHSITLPENSEGKPREFVQVCCSNLSYLRFGQFVLQEKAGQDPVHALYLQGERTPVSDLPQSGKATYLGSWTGFIKVQPPQRHAFGNPDYGHNATMKNISSSSRSGVSSFDVDFDNKKLNGALIGTDSRRVFNIEANINGSGFTGRGYTDGSFPFDPGNLTKGYSAYVPDAKVEGGFYGPGARELGGTLIYNSPDKDQDSTDIRAGAVFGATKQE</sequence>
<evidence type="ECO:0000256" key="4">
    <source>
        <dbReference type="ARBA" id="ARBA00023026"/>
    </source>
</evidence>
<keyword evidence="7" id="KW-0998">Cell outer membrane</keyword>
<dbReference type="Gene3D" id="2.40.128.250">
    <property type="match status" value="1"/>
</dbReference>
<name>A0A448VQK9_9NEIS</name>
<evidence type="ECO:0000259" key="13">
    <source>
        <dbReference type="Pfam" id="PF17483"/>
    </source>
</evidence>
<evidence type="ECO:0000256" key="3">
    <source>
        <dbReference type="ARBA" id="ARBA00022729"/>
    </source>
</evidence>
<dbReference type="Gene3D" id="2.40.128.240">
    <property type="match status" value="1"/>
</dbReference>
<feature type="compositionally biased region" description="Basic and acidic residues" evidence="10">
    <location>
        <begin position="40"/>
        <end position="52"/>
    </location>
</feature>
<keyword evidence="5" id="KW-0472">Membrane</keyword>
<keyword evidence="6" id="KW-0564">Palmitate</keyword>
<dbReference type="GO" id="GO:0009986">
    <property type="term" value="C:cell surface"/>
    <property type="evidence" value="ECO:0007669"/>
    <property type="project" value="UniProtKB-SubCell"/>
</dbReference>
<dbReference type="PROSITE" id="PS51257">
    <property type="entry name" value="PROKAR_LIPOPROTEIN"/>
    <property type="match status" value="1"/>
</dbReference>
<dbReference type="InterPro" id="IPR035316">
    <property type="entry name" value="TbpB_C-lobe"/>
</dbReference>
<dbReference type="Pfam" id="PF17483">
    <property type="entry name" value="TbpB_C"/>
    <property type="match status" value="1"/>
</dbReference>
<dbReference type="InterPro" id="IPR035313">
    <property type="entry name" value="TbpB_N-lobe"/>
</dbReference>